<dbReference type="Proteomes" id="UP000583929">
    <property type="component" value="Unassembled WGS sequence"/>
</dbReference>
<dbReference type="EMBL" id="JAATIQ010000150">
    <property type="protein sequence ID" value="KAF4376897.1"/>
    <property type="molecule type" value="Genomic_DNA"/>
</dbReference>
<name>A0A7J6G226_CANSA</name>
<reference evidence="2 3" key="1">
    <citation type="journal article" date="2020" name="bioRxiv">
        <title>Sequence and annotation of 42 cannabis genomes reveals extensive copy number variation in cannabinoid synthesis and pathogen resistance genes.</title>
        <authorList>
            <person name="Mckernan K.J."/>
            <person name="Helbert Y."/>
            <person name="Kane L.T."/>
            <person name="Ebling H."/>
            <person name="Zhang L."/>
            <person name="Liu B."/>
            <person name="Eaton Z."/>
            <person name="Mclaughlin S."/>
            <person name="Kingan S."/>
            <person name="Baybayan P."/>
            <person name="Concepcion G."/>
            <person name="Jordan M."/>
            <person name="Riva A."/>
            <person name="Barbazuk W."/>
            <person name="Harkins T."/>
        </authorList>
    </citation>
    <scope>NUCLEOTIDE SEQUENCE [LARGE SCALE GENOMIC DNA]</scope>
    <source>
        <strain evidence="3">cv. Jamaican Lion 4</strain>
        <tissue evidence="2">Leaf</tissue>
    </source>
</reference>
<feature type="compositionally biased region" description="Polar residues" evidence="1">
    <location>
        <begin position="35"/>
        <end position="53"/>
    </location>
</feature>
<evidence type="ECO:0000256" key="1">
    <source>
        <dbReference type="SAM" id="MobiDB-lite"/>
    </source>
</evidence>
<proteinExistence type="predicted"/>
<feature type="region of interest" description="Disordered" evidence="1">
    <location>
        <begin position="35"/>
        <end position="71"/>
    </location>
</feature>
<feature type="compositionally biased region" description="Basic residues" evidence="1">
    <location>
        <begin position="1"/>
        <end position="12"/>
    </location>
</feature>
<organism evidence="2 3">
    <name type="scientific">Cannabis sativa</name>
    <name type="common">Hemp</name>
    <name type="synonym">Marijuana</name>
    <dbReference type="NCBI Taxonomy" id="3483"/>
    <lineage>
        <taxon>Eukaryota</taxon>
        <taxon>Viridiplantae</taxon>
        <taxon>Streptophyta</taxon>
        <taxon>Embryophyta</taxon>
        <taxon>Tracheophyta</taxon>
        <taxon>Spermatophyta</taxon>
        <taxon>Magnoliopsida</taxon>
        <taxon>eudicotyledons</taxon>
        <taxon>Gunneridae</taxon>
        <taxon>Pentapetalae</taxon>
        <taxon>rosids</taxon>
        <taxon>fabids</taxon>
        <taxon>Rosales</taxon>
        <taxon>Cannabaceae</taxon>
        <taxon>Cannabis</taxon>
    </lineage>
</organism>
<evidence type="ECO:0000313" key="2">
    <source>
        <dbReference type="EMBL" id="KAF4376897.1"/>
    </source>
</evidence>
<comment type="caution">
    <text evidence="2">The sequence shown here is derived from an EMBL/GenBank/DDBJ whole genome shotgun (WGS) entry which is preliminary data.</text>
</comment>
<sequence>MPGIVSRRRGPKTRTSQFDPETKWQYCIAANANPSNLKIDSHQSRGSGDSTSLGGRVLRKEVGRGLSLSMD</sequence>
<evidence type="ECO:0000313" key="3">
    <source>
        <dbReference type="Proteomes" id="UP000583929"/>
    </source>
</evidence>
<feature type="region of interest" description="Disordered" evidence="1">
    <location>
        <begin position="1"/>
        <end position="21"/>
    </location>
</feature>
<gene>
    <name evidence="2" type="ORF">G4B88_018437</name>
</gene>
<protein>
    <submittedName>
        <fullName evidence="2">Uncharacterized protein</fullName>
    </submittedName>
</protein>
<accession>A0A7J6G226</accession>
<keyword evidence="3" id="KW-1185">Reference proteome</keyword>
<dbReference type="AlphaFoldDB" id="A0A7J6G226"/>